<dbReference type="Pfam" id="PF02774">
    <property type="entry name" value="Semialdhyde_dhC"/>
    <property type="match status" value="1"/>
</dbReference>
<evidence type="ECO:0000313" key="15">
    <source>
        <dbReference type="EMBL" id="AGQ20006.1"/>
    </source>
</evidence>
<evidence type="ECO:0000259" key="14">
    <source>
        <dbReference type="SMART" id="SM00859"/>
    </source>
</evidence>
<dbReference type="GO" id="GO:0009097">
    <property type="term" value="P:isoleucine biosynthetic process"/>
    <property type="evidence" value="ECO:0007669"/>
    <property type="project" value="UniProtKB-UniRule"/>
</dbReference>
<dbReference type="GO" id="GO:0050661">
    <property type="term" value="F:NADP binding"/>
    <property type="evidence" value="ECO:0007669"/>
    <property type="project" value="InterPro"/>
</dbReference>
<feature type="active site" description="Proton acceptor" evidence="13">
    <location>
        <position position="240"/>
    </location>
</feature>
<evidence type="ECO:0000256" key="2">
    <source>
        <dbReference type="ARBA" id="ARBA00011738"/>
    </source>
</evidence>
<evidence type="ECO:0000256" key="13">
    <source>
        <dbReference type="PIRSR" id="PIRSR000148-1"/>
    </source>
</evidence>
<dbReference type="InterPro" id="IPR012280">
    <property type="entry name" value="Semialdhyde_DH_dimer_dom"/>
</dbReference>
<dbReference type="CDD" id="cd02316">
    <property type="entry name" value="VcASADH2_like_N"/>
    <property type="match status" value="1"/>
</dbReference>
<dbReference type="GO" id="GO:0004073">
    <property type="term" value="F:aspartate-semialdehyde dehydrogenase activity"/>
    <property type="evidence" value="ECO:0007669"/>
    <property type="project" value="UniProtKB-UniRule"/>
</dbReference>
<keyword evidence="8" id="KW-0560">Oxidoreductase</keyword>
<comment type="subunit">
    <text evidence="2">Homodimer.</text>
</comment>
<dbReference type="InterPro" id="IPR036291">
    <property type="entry name" value="NAD(P)-bd_dom_sf"/>
</dbReference>
<dbReference type="PANTHER" id="PTHR46278">
    <property type="entry name" value="DEHYDROGENASE, PUTATIVE-RELATED"/>
    <property type="match status" value="1"/>
</dbReference>
<dbReference type="PANTHER" id="PTHR46278:SF2">
    <property type="entry name" value="ASPARTATE-SEMIALDEHYDE DEHYDROGENASE"/>
    <property type="match status" value="1"/>
</dbReference>
<dbReference type="NCBIfam" id="NF011456">
    <property type="entry name" value="PRK14874.1"/>
    <property type="match status" value="1"/>
</dbReference>
<dbReference type="GO" id="GO:0051287">
    <property type="term" value="F:NAD binding"/>
    <property type="evidence" value="ECO:0007669"/>
    <property type="project" value="InterPro"/>
</dbReference>
<dbReference type="AlphaFoldDB" id="S5DM69"/>
<protein>
    <recommendedName>
        <fullName evidence="3 12">Aspartate-semialdehyde dehydrogenase</fullName>
        <ecNumber evidence="3 12">1.2.1.11</ecNumber>
    </recommendedName>
</protein>
<dbReference type="InterPro" id="IPR000534">
    <property type="entry name" value="Semialdehyde_DH_NAD-bd"/>
</dbReference>
<feature type="active site" description="Acyl-thioester intermediate" evidence="13">
    <location>
        <position position="126"/>
    </location>
</feature>
<comment type="similarity">
    <text evidence="1">Belongs to the aspartate-semialdehyde dehydrogenase family.</text>
</comment>
<evidence type="ECO:0000256" key="5">
    <source>
        <dbReference type="ARBA" id="ARBA00022697"/>
    </source>
</evidence>
<dbReference type="GO" id="GO:0009088">
    <property type="term" value="P:threonine biosynthetic process"/>
    <property type="evidence" value="ECO:0007669"/>
    <property type="project" value="UniProtKB-UniRule"/>
</dbReference>
<evidence type="ECO:0000256" key="7">
    <source>
        <dbReference type="ARBA" id="ARBA00022915"/>
    </source>
</evidence>
<dbReference type="Gene3D" id="3.30.360.10">
    <property type="entry name" value="Dihydrodipicolinate Reductase, domain 2"/>
    <property type="match status" value="1"/>
</dbReference>
<dbReference type="InterPro" id="IPR005986">
    <property type="entry name" value="Asp_semialdehyde_DH_beta"/>
</dbReference>
<dbReference type="EMBL" id="KC811148">
    <property type="protein sequence ID" value="AGQ20006.1"/>
    <property type="molecule type" value="Genomic_DNA"/>
</dbReference>
<dbReference type="GO" id="GO:0046983">
    <property type="term" value="F:protein dimerization activity"/>
    <property type="evidence" value="ECO:0007669"/>
    <property type="project" value="InterPro"/>
</dbReference>
<keyword evidence="10" id="KW-0486">Methionine biosynthesis</keyword>
<dbReference type="Pfam" id="PF01118">
    <property type="entry name" value="Semialdhyde_dh"/>
    <property type="match status" value="1"/>
</dbReference>
<name>S5DM69_9ACTN</name>
<reference evidence="15" key="1">
    <citation type="journal article" date="2013" name="Sci. Rep.">
        <title>Metagenomics uncovers a new group of low GC and ultra-small marine Actinobacteria.</title>
        <authorList>
            <person name="Ghai R."/>
            <person name="Mizuno C.M."/>
            <person name="Picazo A."/>
            <person name="Camacho A."/>
            <person name="Rodriguez-Valera F."/>
        </authorList>
    </citation>
    <scope>NUCLEOTIDE SEQUENCE</scope>
</reference>
<dbReference type="SMART" id="SM00859">
    <property type="entry name" value="Semialdhyde_dh"/>
    <property type="match status" value="1"/>
</dbReference>
<dbReference type="NCBIfam" id="TIGR01296">
    <property type="entry name" value="asd_B"/>
    <property type="match status" value="1"/>
</dbReference>
<dbReference type="EC" id="1.2.1.11" evidence="3 12"/>
<evidence type="ECO:0000256" key="8">
    <source>
        <dbReference type="ARBA" id="ARBA00023002"/>
    </source>
</evidence>
<organism evidence="15">
    <name type="scientific">Candidatus Actinomarina minuta</name>
    <dbReference type="NCBI Taxonomy" id="1389454"/>
    <lineage>
        <taxon>Bacteria</taxon>
        <taxon>Bacillati</taxon>
        <taxon>Actinomycetota</taxon>
        <taxon>Actinomycetes</taxon>
        <taxon>Candidatus Actinomarinidae</taxon>
        <taxon>Candidatus Actinomarinales</taxon>
        <taxon>Candidatus Actinomarineae</taxon>
        <taxon>Candidatus Actinomarinaceae</taxon>
        <taxon>Candidatus Actinomarina</taxon>
    </lineage>
</organism>
<keyword evidence="6" id="KW-0521">NADP</keyword>
<evidence type="ECO:0000256" key="4">
    <source>
        <dbReference type="ARBA" id="ARBA00022605"/>
    </source>
</evidence>
<dbReference type="PIRSF" id="PIRSF000148">
    <property type="entry name" value="ASA_dh"/>
    <property type="match status" value="1"/>
</dbReference>
<keyword evidence="7" id="KW-0220">Diaminopimelate biosynthesis</keyword>
<evidence type="ECO:0000256" key="9">
    <source>
        <dbReference type="ARBA" id="ARBA00023154"/>
    </source>
</evidence>
<keyword evidence="5" id="KW-0791">Threonine biosynthesis</keyword>
<evidence type="ECO:0000256" key="11">
    <source>
        <dbReference type="ARBA" id="ARBA00047891"/>
    </source>
</evidence>
<proteinExistence type="inferred from homology"/>
<evidence type="ECO:0000256" key="10">
    <source>
        <dbReference type="ARBA" id="ARBA00023167"/>
    </source>
</evidence>
<dbReference type="Gene3D" id="3.40.50.720">
    <property type="entry name" value="NAD(P)-binding Rossmann-like Domain"/>
    <property type="match status" value="1"/>
</dbReference>
<sequence length="333" mass="36558">MNIAIVGATGLVGRKIIKLCEEFFDTSVEFQLFASKTSEGKILSVNDKDLAIKELNIKNIEPCDIALFSAGGVRSKEYANEFVDRGAFVIDNSSTFRMNDDIPLVVYGINENTINEKTKIIANPNCTTMALVMALKPLHDIFKLVGIVPVSYQAVSGSGKDAVESLNNELLNLQNSGSAPDEKYYKTQIAKNVIPVAGNMTENGYTDEEMKFSNESKKILNIPNLIVEPSNARVGVETGHGIFCSATFEEDVDVDKAIESINLFEGVEYWANDFPTPVDAEGNRNIFVSRMRSGLSSNKILNFWAVGDNLLKGAALNAVQIASYIQKNDIYSR</sequence>
<keyword evidence="4" id="KW-0028">Amino-acid biosynthesis</keyword>
<dbReference type="GO" id="GO:0009089">
    <property type="term" value="P:lysine biosynthetic process via diaminopimelate"/>
    <property type="evidence" value="ECO:0007669"/>
    <property type="project" value="UniProtKB-UniRule"/>
</dbReference>
<dbReference type="GO" id="GO:0019877">
    <property type="term" value="P:diaminopimelate biosynthetic process"/>
    <property type="evidence" value="ECO:0007669"/>
    <property type="project" value="UniProtKB-KW"/>
</dbReference>
<feature type="domain" description="Semialdehyde dehydrogenase NAD-binding" evidence="14">
    <location>
        <begin position="2"/>
        <end position="117"/>
    </location>
</feature>
<evidence type="ECO:0000256" key="12">
    <source>
        <dbReference type="NCBIfam" id="TIGR01296"/>
    </source>
</evidence>
<accession>S5DM69</accession>
<keyword evidence="9" id="KW-0457">Lysine biosynthesis</keyword>
<dbReference type="SUPFAM" id="SSF55347">
    <property type="entry name" value="Glyceraldehyde-3-phosphate dehydrogenase-like, C-terminal domain"/>
    <property type="match status" value="1"/>
</dbReference>
<dbReference type="GO" id="GO:0009086">
    <property type="term" value="P:methionine biosynthetic process"/>
    <property type="evidence" value="ECO:0007669"/>
    <property type="project" value="UniProtKB-UniRule"/>
</dbReference>
<evidence type="ECO:0000256" key="6">
    <source>
        <dbReference type="ARBA" id="ARBA00022857"/>
    </source>
</evidence>
<evidence type="ECO:0000256" key="3">
    <source>
        <dbReference type="ARBA" id="ARBA00013120"/>
    </source>
</evidence>
<evidence type="ECO:0000256" key="1">
    <source>
        <dbReference type="ARBA" id="ARBA00010584"/>
    </source>
</evidence>
<comment type="catalytic activity">
    <reaction evidence="11">
        <text>L-aspartate 4-semialdehyde + phosphate + NADP(+) = 4-phospho-L-aspartate + NADPH + H(+)</text>
        <dbReference type="Rhea" id="RHEA:24284"/>
        <dbReference type="ChEBI" id="CHEBI:15378"/>
        <dbReference type="ChEBI" id="CHEBI:43474"/>
        <dbReference type="ChEBI" id="CHEBI:57535"/>
        <dbReference type="ChEBI" id="CHEBI:57783"/>
        <dbReference type="ChEBI" id="CHEBI:58349"/>
        <dbReference type="ChEBI" id="CHEBI:537519"/>
        <dbReference type="EC" id="1.2.1.11"/>
    </reaction>
</comment>
<dbReference type="SUPFAM" id="SSF51735">
    <property type="entry name" value="NAD(P)-binding Rossmann-fold domains"/>
    <property type="match status" value="1"/>
</dbReference>